<accession>A0A1C3E444</accession>
<evidence type="ECO:0000313" key="4">
    <source>
        <dbReference type="Proteomes" id="UP000094828"/>
    </source>
</evidence>
<dbReference type="SMART" id="SM00240">
    <property type="entry name" value="FHA"/>
    <property type="match status" value="1"/>
</dbReference>
<dbReference type="Gene3D" id="2.60.200.20">
    <property type="match status" value="1"/>
</dbReference>
<dbReference type="Proteomes" id="UP000094828">
    <property type="component" value="Unassembled WGS sequence"/>
</dbReference>
<dbReference type="PROSITE" id="PS50006">
    <property type="entry name" value="FHA_DOMAIN"/>
    <property type="match status" value="1"/>
</dbReference>
<feature type="domain" description="FHA" evidence="2">
    <location>
        <begin position="21"/>
        <end position="71"/>
    </location>
</feature>
<sequence length="142" mass="15452">MKAELTPLKGGPVIPITRDITLIGRQEDLCDVFIDKSSISKLHCLIVRTDGLLFIRDLGSTNGTKVNGQRVVRGALLPGDELSLASEKFRVTMGPADPVVHQQEAHTEVIPVAIPEDRLRLSPETPLPANAPSRSDVKLIEE</sequence>
<dbReference type="InterPro" id="IPR050923">
    <property type="entry name" value="Cell_Proc_Reg/RNA_Proc"/>
</dbReference>
<feature type="region of interest" description="Disordered" evidence="1">
    <location>
        <begin position="121"/>
        <end position="142"/>
    </location>
</feature>
<comment type="caution">
    <text evidence="3">The sequence shown here is derived from an EMBL/GenBank/DDBJ whole genome shotgun (WGS) entry which is preliminary data.</text>
</comment>
<dbReference type="OrthoDB" id="277679at2"/>
<dbReference type="AlphaFoldDB" id="A0A1C3E444"/>
<dbReference type="CDD" id="cd00060">
    <property type="entry name" value="FHA"/>
    <property type="match status" value="1"/>
</dbReference>
<dbReference type="RefSeq" id="WP_068853045.1">
    <property type="nucleotide sequence ID" value="NZ_LYDR01000158.1"/>
</dbReference>
<name>A0A1C3E444_9PLAN</name>
<gene>
    <name evidence="3" type="ORF">A6X21_14110</name>
</gene>
<dbReference type="Pfam" id="PF00498">
    <property type="entry name" value="FHA"/>
    <property type="match status" value="1"/>
</dbReference>
<dbReference type="STRING" id="1841610.A6X21_14110"/>
<reference evidence="3 4" key="1">
    <citation type="submission" date="2016-05" db="EMBL/GenBank/DDBJ databases">
        <title>Genomic and physiological characterization of Planctopirus sp. isolated from fresh water lake.</title>
        <authorList>
            <person name="Subhash Y."/>
            <person name="Ramana C."/>
        </authorList>
    </citation>
    <scope>NUCLEOTIDE SEQUENCE [LARGE SCALE GENOMIC DNA]</scope>
    <source>
        <strain evidence="3 4">JC280</strain>
    </source>
</reference>
<proteinExistence type="predicted"/>
<dbReference type="EMBL" id="LYDR01000158">
    <property type="protein sequence ID" value="ODA28000.1"/>
    <property type="molecule type" value="Genomic_DNA"/>
</dbReference>
<protein>
    <submittedName>
        <fullName evidence="3">Forkhead-associated protein</fullName>
    </submittedName>
</protein>
<dbReference type="PANTHER" id="PTHR23308">
    <property type="entry name" value="NUCLEAR INHIBITOR OF PROTEIN PHOSPHATASE-1"/>
    <property type="match status" value="1"/>
</dbReference>
<dbReference type="InterPro" id="IPR000253">
    <property type="entry name" value="FHA_dom"/>
</dbReference>
<evidence type="ECO:0000256" key="1">
    <source>
        <dbReference type="SAM" id="MobiDB-lite"/>
    </source>
</evidence>
<evidence type="ECO:0000313" key="3">
    <source>
        <dbReference type="EMBL" id="ODA28000.1"/>
    </source>
</evidence>
<dbReference type="SUPFAM" id="SSF49879">
    <property type="entry name" value="SMAD/FHA domain"/>
    <property type="match status" value="1"/>
</dbReference>
<dbReference type="InterPro" id="IPR008984">
    <property type="entry name" value="SMAD_FHA_dom_sf"/>
</dbReference>
<organism evidence="3 4">
    <name type="scientific">Planctopirus hydrillae</name>
    <dbReference type="NCBI Taxonomy" id="1841610"/>
    <lineage>
        <taxon>Bacteria</taxon>
        <taxon>Pseudomonadati</taxon>
        <taxon>Planctomycetota</taxon>
        <taxon>Planctomycetia</taxon>
        <taxon>Planctomycetales</taxon>
        <taxon>Planctomycetaceae</taxon>
        <taxon>Planctopirus</taxon>
    </lineage>
</organism>
<evidence type="ECO:0000259" key="2">
    <source>
        <dbReference type="PROSITE" id="PS50006"/>
    </source>
</evidence>
<keyword evidence="4" id="KW-1185">Reference proteome</keyword>